<reference evidence="1" key="1">
    <citation type="journal article" date="2014" name="Front. Microbiol.">
        <title>High frequency of phylogenetically diverse reductive dehalogenase-homologous genes in deep subseafloor sedimentary metagenomes.</title>
        <authorList>
            <person name="Kawai M."/>
            <person name="Futagami T."/>
            <person name="Toyoda A."/>
            <person name="Takaki Y."/>
            <person name="Nishi S."/>
            <person name="Hori S."/>
            <person name="Arai W."/>
            <person name="Tsubouchi T."/>
            <person name="Morono Y."/>
            <person name="Uchiyama I."/>
            <person name="Ito T."/>
            <person name="Fujiyama A."/>
            <person name="Inagaki F."/>
            <person name="Takami H."/>
        </authorList>
    </citation>
    <scope>NUCLEOTIDE SEQUENCE</scope>
    <source>
        <strain evidence="1">Expedition CK06-06</strain>
    </source>
</reference>
<gene>
    <name evidence="1" type="ORF">S01H1_36395</name>
</gene>
<feature type="non-terminal residue" evidence="1">
    <location>
        <position position="1"/>
    </location>
</feature>
<dbReference type="AlphaFoldDB" id="X0VU96"/>
<dbReference type="EMBL" id="BARS01022795">
    <property type="protein sequence ID" value="GAG04121.1"/>
    <property type="molecule type" value="Genomic_DNA"/>
</dbReference>
<comment type="caution">
    <text evidence="1">The sequence shown here is derived from an EMBL/GenBank/DDBJ whole genome shotgun (WGS) entry which is preliminary data.</text>
</comment>
<sequence>ITAAIIGGIVALLGNPWLGLGIYLSGGPLWQLPGFLTALPRYRRLGKSLGLKGWETMYYGSEHERSAYAQTQVGRWPIE</sequence>
<name>X0VU96_9ZZZZ</name>
<organism evidence="1">
    <name type="scientific">marine sediment metagenome</name>
    <dbReference type="NCBI Taxonomy" id="412755"/>
    <lineage>
        <taxon>unclassified sequences</taxon>
        <taxon>metagenomes</taxon>
        <taxon>ecological metagenomes</taxon>
    </lineage>
</organism>
<protein>
    <submittedName>
        <fullName evidence="1">Uncharacterized protein</fullName>
    </submittedName>
</protein>
<evidence type="ECO:0000313" key="1">
    <source>
        <dbReference type="EMBL" id="GAG04121.1"/>
    </source>
</evidence>
<proteinExistence type="predicted"/>
<accession>X0VU96</accession>